<protein>
    <submittedName>
        <fullName evidence="1">Uncharacterized protein</fullName>
    </submittedName>
</protein>
<dbReference type="Pfam" id="PF25857">
    <property type="entry name" value="DUF7957"/>
    <property type="match status" value="1"/>
</dbReference>
<dbReference type="EMBL" id="JAOPLU010000001">
    <property type="protein sequence ID" value="MDM5129434.1"/>
    <property type="molecule type" value="Genomic_DNA"/>
</dbReference>
<sequence>MKLTVHENWIEGDGVRFKGEYPVLSASLINEHVLVIYDWMAFERNSPARNLFCYARAGSFIWRASDISQGAVDAYTYITSESPLWVGNFAGFNCRVDEASGNVLETYFNK</sequence>
<dbReference type="Proteomes" id="UP001168109">
    <property type="component" value="Unassembled WGS sequence"/>
</dbReference>
<dbReference type="InterPro" id="IPR058263">
    <property type="entry name" value="DUF7957"/>
</dbReference>
<organism evidence="1 2">
    <name type="scientific">Aeromonas piscicola</name>
    <dbReference type="NCBI Taxonomy" id="600645"/>
    <lineage>
        <taxon>Bacteria</taxon>
        <taxon>Pseudomonadati</taxon>
        <taxon>Pseudomonadota</taxon>
        <taxon>Gammaproteobacteria</taxon>
        <taxon>Aeromonadales</taxon>
        <taxon>Aeromonadaceae</taxon>
        <taxon>Aeromonas</taxon>
    </lineage>
</organism>
<keyword evidence="2" id="KW-1185">Reference proteome</keyword>
<evidence type="ECO:0000313" key="1">
    <source>
        <dbReference type="EMBL" id="MDM5129434.1"/>
    </source>
</evidence>
<dbReference type="RefSeq" id="WP_290040188.1">
    <property type="nucleotide sequence ID" value="NZ_CAURMI010000006.1"/>
</dbReference>
<proteinExistence type="predicted"/>
<accession>A0ABT7Q682</accession>
<evidence type="ECO:0000313" key="2">
    <source>
        <dbReference type="Proteomes" id="UP001168109"/>
    </source>
</evidence>
<comment type="caution">
    <text evidence="1">The sequence shown here is derived from an EMBL/GenBank/DDBJ whole genome shotgun (WGS) entry which is preliminary data.</text>
</comment>
<gene>
    <name evidence="1" type="ORF">OB962_00250</name>
</gene>
<name>A0ABT7Q682_9GAMM</name>
<reference evidence="1" key="1">
    <citation type="submission" date="2024-05" db="EMBL/GenBank/DDBJ databases">
        <title>WGS of Aeromonas isolates.</title>
        <authorList>
            <person name="Lee H."/>
        </authorList>
    </citation>
    <scope>NUCLEOTIDE SEQUENCE</scope>
    <source>
        <strain evidence="1">LP308</strain>
    </source>
</reference>